<evidence type="ECO:0000256" key="3">
    <source>
        <dbReference type="ARBA" id="ARBA00022642"/>
    </source>
</evidence>
<dbReference type="Gene3D" id="3.40.50.620">
    <property type="entry name" value="HUPs"/>
    <property type="match status" value="1"/>
</dbReference>
<evidence type="ECO:0000256" key="1">
    <source>
        <dbReference type="ARBA" id="ARBA00002324"/>
    </source>
</evidence>
<reference evidence="12 13" key="1">
    <citation type="journal article" date="2016" name="Nat. Commun.">
        <title>Thousands of microbial genomes shed light on interconnected biogeochemical processes in an aquifer system.</title>
        <authorList>
            <person name="Anantharaman K."/>
            <person name="Brown C.T."/>
            <person name="Hug L.A."/>
            <person name="Sharon I."/>
            <person name="Castelle C.J."/>
            <person name="Probst A.J."/>
            <person name="Thomas B.C."/>
            <person name="Singh A."/>
            <person name="Wilkins M.J."/>
            <person name="Karaoz U."/>
            <person name="Brodie E.L."/>
            <person name="Williams K.H."/>
            <person name="Hubbard S.S."/>
            <person name="Banfield J.F."/>
        </authorList>
    </citation>
    <scope>NUCLEOTIDE SEQUENCE [LARGE SCALE GENOMIC DNA]</scope>
</reference>
<dbReference type="SUPFAM" id="SSF52374">
    <property type="entry name" value="Nucleotidylyl transferase"/>
    <property type="match status" value="1"/>
</dbReference>
<comment type="pathway">
    <text evidence="2 10">Cofactor biosynthesis; NAD(+) biosynthesis; deamido-NAD(+) from nicotinate D-ribonucleotide: step 1/1.</text>
</comment>
<keyword evidence="6 10" id="KW-0547">Nucleotide-binding</keyword>
<dbReference type="InterPro" id="IPR004821">
    <property type="entry name" value="Cyt_trans-like"/>
</dbReference>
<dbReference type="HAMAP" id="MF_00244">
    <property type="entry name" value="NaMN_adenylyltr"/>
    <property type="match status" value="1"/>
</dbReference>
<organism evidence="12 13">
    <name type="scientific">Candidatus Gottesmanbacteria bacterium RIFCSPLOWO2_01_FULL_46_9</name>
    <dbReference type="NCBI Taxonomy" id="1798394"/>
    <lineage>
        <taxon>Bacteria</taxon>
        <taxon>Candidatus Gottesmaniibacteriota</taxon>
    </lineage>
</organism>
<dbReference type="UniPathway" id="UPA00253">
    <property type="reaction ID" value="UER00332"/>
</dbReference>
<dbReference type="GO" id="GO:0004515">
    <property type="term" value="F:nicotinate-nucleotide adenylyltransferase activity"/>
    <property type="evidence" value="ECO:0007669"/>
    <property type="project" value="UniProtKB-UniRule"/>
</dbReference>
<evidence type="ECO:0000256" key="8">
    <source>
        <dbReference type="ARBA" id="ARBA00023027"/>
    </source>
</evidence>
<evidence type="ECO:0000259" key="11">
    <source>
        <dbReference type="Pfam" id="PF01467"/>
    </source>
</evidence>
<dbReference type="NCBIfam" id="TIGR00125">
    <property type="entry name" value="cyt_tran_rel"/>
    <property type="match status" value="1"/>
</dbReference>
<evidence type="ECO:0000313" key="13">
    <source>
        <dbReference type="Proteomes" id="UP000176450"/>
    </source>
</evidence>
<dbReference type="GO" id="GO:0005524">
    <property type="term" value="F:ATP binding"/>
    <property type="evidence" value="ECO:0007669"/>
    <property type="project" value="UniProtKB-KW"/>
</dbReference>
<comment type="caution">
    <text evidence="12">The sequence shown here is derived from an EMBL/GenBank/DDBJ whole genome shotgun (WGS) entry which is preliminary data.</text>
</comment>
<keyword evidence="8 10" id="KW-0520">NAD</keyword>
<keyword evidence="5 10" id="KW-0548">Nucleotidyltransferase</keyword>
<sequence length="184" mass="20938">MHVALLGGAFNPPHLGHLMIAQQVLDFTDTDEVWFLPNFGQSPPKPVASHSDRLAMAKLLELSRTRTSTIETDNTLDGETVHILPLLPKEHTFSFVIGSDQLPTFHLWLGREELLKKMPFYVFPRYGYPNEPLYEGMKVISDELLVGSNISSTKIRERVKRNLPIDQFVPSSIAHYISEHNLYI</sequence>
<keyword evidence="4 10" id="KW-0808">Transferase</keyword>
<dbReference type="NCBIfam" id="TIGR00482">
    <property type="entry name" value="nicotinate (nicotinamide) nucleotide adenylyltransferase"/>
    <property type="match status" value="1"/>
</dbReference>
<dbReference type="Pfam" id="PF01467">
    <property type="entry name" value="CTP_transf_like"/>
    <property type="match status" value="1"/>
</dbReference>
<accession>A0A1F6AYG6</accession>
<evidence type="ECO:0000256" key="2">
    <source>
        <dbReference type="ARBA" id="ARBA00005019"/>
    </source>
</evidence>
<name>A0A1F6AYG6_9BACT</name>
<comment type="similarity">
    <text evidence="10">Belongs to the NadD family.</text>
</comment>
<dbReference type="EC" id="2.7.7.18" evidence="10"/>
<dbReference type="InterPro" id="IPR014729">
    <property type="entry name" value="Rossmann-like_a/b/a_fold"/>
</dbReference>
<keyword evidence="3 10" id="KW-0662">Pyridine nucleotide biosynthesis</keyword>
<dbReference type="AlphaFoldDB" id="A0A1F6AYG6"/>
<evidence type="ECO:0000256" key="10">
    <source>
        <dbReference type="HAMAP-Rule" id="MF_00244"/>
    </source>
</evidence>
<comment type="catalytic activity">
    <reaction evidence="9 10">
        <text>nicotinate beta-D-ribonucleotide + ATP + H(+) = deamido-NAD(+) + diphosphate</text>
        <dbReference type="Rhea" id="RHEA:22860"/>
        <dbReference type="ChEBI" id="CHEBI:15378"/>
        <dbReference type="ChEBI" id="CHEBI:30616"/>
        <dbReference type="ChEBI" id="CHEBI:33019"/>
        <dbReference type="ChEBI" id="CHEBI:57502"/>
        <dbReference type="ChEBI" id="CHEBI:58437"/>
        <dbReference type="EC" id="2.7.7.18"/>
    </reaction>
</comment>
<evidence type="ECO:0000256" key="9">
    <source>
        <dbReference type="ARBA" id="ARBA00048721"/>
    </source>
</evidence>
<evidence type="ECO:0000256" key="6">
    <source>
        <dbReference type="ARBA" id="ARBA00022741"/>
    </source>
</evidence>
<evidence type="ECO:0000256" key="4">
    <source>
        <dbReference type="ARBA" id="ARBA00022679"/>
    </source>
</evidence>
<evidence type="ECO:0000256" key="5">
    <source>
        <dbReference type="ARBA" id="ARBA00022695"/>
    </source>
</evidence>
<proteinExistence type="inferred from homology"/>
<dbReference type="InterPro" id="IPR005248">
    <property type="entry name" value="NadD/NMNAT"/>
</dbReference>
<feature type="domain" description="Cytidyltransferase-like" evidence="11">
    <location>
        <begin position="5"/>
        <end position="158"/>
    </location>
</feature>
<gene>
    <name evidence="10" type="primary">nadD</name>
    <name evidence="12" type="ORF">A3A63_03840</name>
</gene>
<dbReference type="Proteomes" id="UP000176450">
    <property type="component" value="Unassembled WGS sequence"/>
</dbReference>
<protein>
    <recommendedName>
        <fullName evidence="10">Probable nicotinate-nucleotide adenylyltransferase</fullName>
        <ecNumber evidence="10">2.7.7.18</ecNumber>
    </recommendedName>
    <alternativeName>
        <fullName evidence="10">Deamido-NAD(+) diphosphorylase</fullName>
    </alternativeName>
    <alternativeName>
        <fullName evidence="10">Deamido-NAD(+) pyrophosphorylase</fullName>
    </alternativeName>
    <alternativeName>
        <fullName evidence="10">Nicotinate mononucleotide adenylyltransferase</fullName>
        <shortName evidence="10">NaMN adenylyltransferase</shortName>
    </alternativeName>
</protein>
<dbReference type="EMBL" id="MFJX01000062">
    <property type="protein sequence ID" value="OGG29563.1"/>
    <property type="molecule type" value="Genomic_DNA"/>
</dbReference>
<dbReference type="GO" id="GO:0009435">
    <property type="term" value="P:NAD+ biosynthetic process"/>
    <property type="evidence" value="ECO:0007669"/>
    <property type="project" value="UniProtKB-UniRule"/>
</dbReference>
<evidence type="ECO:0000256" key="7">
    <source>
        <dbReference type="ARBA" id="ARBA00022840"/>
    </source>
</evidence>
<dbReference type="PANTHER" id="PTHR39321">
    <property type="entry name" value="NICOTINATE-NUCLEOTIDE ADENYLYLTRANSFERASE-RELATED"/>
    <property type="match status" value="1"/>
</dbReference>
<dbReference type="PANTHER" id="PTHR39321:SF3">
    <property type="entry name" value="PHOSPHOPANTETHEINE ADENYLYLTRANSFERASE"/>
    <property type="match status" value="1"/>
</dbReference>
<dbReference type="CDD" id="cd02165">
    <property type="entry name" value="NMNAT"/>
    <property type="match status" value="1"/>
</dbReference>
<comment type="function">
    <text evidence="1 10">Catalyzes the reversible adenylation of nicotinate mononucleotide (NaMN) to nicotinic acid adenine dinucleotide (NaAD).</text>
</comment>
<keyword evidence="7 10" id="KW-0067">ATP-binding</keyword>
<evidence type="ECO:0000313" key="12">
    <source>
        <dbReference type="EMBL" id="OGG29563.1"/>
    </source>
</evidence>